<feature type="transmembrane region" description="Helical" evidence="8">
    <location>
        <begin position="20"/>
        <end position="42"/>
    </location>
</feature>
<evidence type="ECO:0000256" key="7">
    <source>
        <dbReference type="RuleBase" id="RU003879"/>
    </source>
</evidence>
<evidence type="ECO:0000256" key="4">
    <source>
        <dbReference type="ARBA" id="ARBA00022692"/>
    </source>
</evidence>
<evidence type="ECO:0000256" key="1">
    <source>
        <dbReference type="ARBA" id="ARBA00004162"/>
    </source>
</evidence>
<dbReference type="PANTHER" id="PTHR30558:SF7">
    <property type="entry name" value="TOL-PAL SYSTEM PROTEIN TOLR"/>
    <property type="match status" value="1"/>
</dbReference>
<name>A0A840GGR6_RHOTE</name>
<comment type="similarity">
    <text evidence="2 7">Belongs to the ExbD/TolR family.</text>
</comment>
<dbReference type="EMBL" id="JACIGE010000007">
    <property type="protein sequence ID" value="MBB4247692.1"/>
    <property type="molecule type" value="Genomic_DNA"/>
</dbReference>
<keyword evidence="4 7" id="KW-0812">Transmembrane</keyword>
<keyword evidence="10" id="KW-1185">Reference proteome</keyword>
<dbReference type="Proteomes" id="UP000587070">
    <property type="component" value="Unassembled WGS sequence"/>
</dbReference>
<dbReference type="PANTHER" id="PTHR30558">
    <property type="entry name" value="EXBD MEMBRANE COMPONENT OF PMF-DRIVEN MACROMOLECULE IMPORT SYSTEM"/>
    <property type="match status" value="1"/>
</dbReference>
<evidence type="ECO:0000256" key="3">
    <source>
        <dbReference type="ARBA" id="ARBA00022475"/>
    </source>
</evidence>
<keyword evidence="7" id="KW-0653">Protein transport</keyword>
<accession>A0A840GGR6</accession>
<keyword evidence="3" id="KW-1003">Cell membrane</keyword>
<dbReference type="Pfam" id="PF02472">
    <property type="entry name" value="ExbD"/>
    <property type="match status" value="1"/>
</dbReference>
<keyword evidence="7" id="KW-0813">Transport</keyword>
<sequence>MSTSISDFDEHEDADVSDINMTPLVDVMLVLLIIFIITVPVLTHSVKLDLPRAATEVNRTPPKTVTISVDAQGRTHWGDEAVSTSELDARLLAAAAQNPQPELHIRGDRKAEYESVLQVMAAAQRAGVLKLGFVTDPGSSAGRPLP</sequence>
<organism evidence="9 10">
    <name type="scientific">Rhodocyclus tenuis</name>
    <name type="common">Rhodospirillum tenue</name>
    <dbReference type="NCBI Taxonomy" id="1066"/>
    <lineage>
        <taxon>Bacteria</taxon>
        <taxon>Pseudomonadati</taxon>
        <taxon>Pseudomonadota</taxon>
        <taxon>Betaproteobacteria</taxon>
        <taxon>Rhodocyclales</taxon>
        <taxon>Rhodocyclaceae</taxon>
        <taxon>Rhodocyclus</taxon>
    </lineage>
</organism>
<dbReference type="AlphaFoldDB" id="A0A840GGR6"/>
<dbReference type="Gene3D" id="3.30.420.270">
    <property type="match status" value="1"/>
</dbReference>
<evidence type="ECO:0000313" key="9">
    <source>
        <dbReference type="EMBL" id="MBB4247692.1"/>
    </source>
</evidence>
<dbReference type="InterPro" id="IPR003400">
    <property type="entry name" value="ExbD"/>
</dbReference>
<proteinExistence type="inferred from homology"/>
<evidence type="ECO:0000313" key="10">
    <source>
        <dbReference type="Proteomes" id="UP000587070"/>
    </source>
</evidence>
<dbReference type="GO" id="GO:0022857">
    <property type="term" value="F:transmembrane transporter activity"/>
    <property type="evidence" value="ECO:0007669"/>
    <property type="project" value="InterPro"/>
</dbReference>
<keyword evidence="6 8" id="KW-0472">Membrane</keyword>
<comment type="caution">
    <text evidence="9">The sequence shown here is derived from an EMBL/GenBank/DDBJ whole genome shotgun (WGS) entry which is preliminary data.</text>
</comment>
<evidence type="ECO:0000256" key="8">
    <source>
        <dbReference type="SAM" id="Phobius"/>
    </source>
</evidence>
<dbReference type="GO" id="GO:0005886">
    <property type="term" value="C:plasma membrane"/>
    <property type="evidence" value="ECO:0007669"/>
    <property type="project" value="UniProtKB-SubCell"/>
</dbReference>
<evidence type="ECO:0000256" key="6">
    <source>
        <dbReference type="ARBA" id="ARBA00023136"/>
    </source>
</evidence>
<gene>
    <name evidence="9" type="ORF">GGD90_002077</name>
</gene>
<protein>
    <submittedName>
        <fullName evidence="9">Biopolymer transport protein ExbD</fullName>
    </submittedName>
</protein>
<comment type="subcellular location">
    <subcellularLocation>
        <location evidence="1">Cell membrane</location>
        <topology evidence="1">Single-pass membrane protein</topology>
    </subcellularLocation>
    <subcellularLocation>
        <location evidence="7">Cell membrane</location>
        <topology evidence="7">Single-pass type II membrane protein</topology>
    </subcellularLocation>
</comment>
<evidence type="ECO:0000256" key="5">
    <source>
        <dbReference type="ARBA" id="ARBA00022989"/>
    </source>
</evidence>
<keyword evidence="5 8" id="KW-1133">Transmembrane helix</keyword>
<dbReference type="OrthoDB" id="9798629at2"/>
<reference evidence="9 10" key="1">
    <citation type="submission" date="2020-08" db="EMBL/GenBank/DDBJ databases">
        <title>Genome sequencing of Purple Non-Sulfur Bacteria from various extreme environments.</title>
        <authorList>
            <person name="Mayer M."/>
        </authorList>
    </citation>
    <scope>NUCLEOTIDE SEQUENCE [LARGE SCALE GENOMIC DNA]</scope>
    <source>
        <strain evidence="9 10">2761</strain>
    </source>
</reference>
<evidence type="ECO:0000256" key="2">
    <source>
        <dbReference type="ARBA" id="ARBA00005811"/>
    </source>
</evidence>
<dbReference type="RefSeq" id="WP_153116664.1">
    <property type="nucleotide sequence ID" value="NZ_JACIGE010000007.1"/>
</dbReference>
<dbReference type="GO" id="GO:0015031">
    <property type="term" value="P:protein transport"/>
    <property type="evidence" value="ECO:0007669"/>
    <property type="project" value="UniProtKB-KW"/>
</dbReference>